<evidence type="ECO:0000256" key="1">
    <source>
        <dbReference type="ARBA" id="ARBA00008455"/>
    </source>
</evidence>
<protein>
    <recommendedName>
        <fullName evidence="2">Peptidase C1A papain C-terminal domain-containing protein</fullName>
    </recommendedName>
</protein>
<dbReference type="InterPro" id="IPR038765">
    <property type="entry name" value="Papain-like_cys_pep_sf"/>
</dbReference>
<dbReference type="InterPro" id="IPR013128">
    <property type="entry name" value="Peptidase_C1A"/>
</dbReference>
<dbReference type="PANTHER" id="PTHR12411">
    <property type="entry name" value="CYSTEINE PROTEASE FAMILY C1-RELATED"/>
    <property type="match status" value="1"/>
</dbReference>
<organism evidence="3 4">
    <name type="scientific">Cryptolaemus montrouzieri</name>
    <dbReference type="NCBI Taxonomy" id="559131"/>
    <lineage>
        <taxon>Eukaryota</taxon>
        <taxon>Metazoa</taxon>
        <taxon>Ecdysozoa</taxon>
        <taxon>Arthropoda</taxon>
        <taxon>Hexapoda</taxon>
        <taxon>Insecta</taxon>
        <taxon>Pterygota</taxon>
        <taxon>Neoptera</taxon>
        <taxon>Endopterygota</taxon>
        <taxon>Coleoptera</taxon>
        <taxon>Polyphaga</taxon>
        <taxon>Cucujiformia</taxon>
        <taxon>Coccinelloidea</taxon>
        <taxon>Coccinellidae</taxon>
        <taxon>Scymninae</taxon>
        <taxon>Scymnini</taxon>
        <taxon>Cryptolaemus</taxon>
    </lineage>
</organism>
<dbReference type="Pfam" id="PF00112">
    <property type="entry name" value="Peptidase_C1"/>
    <property type="match status" value="1"/>
</dbReference>
<dbReference type="Proteomes" id="UP001516400">
    <property type="component" value="Unassembled WGS sequence"/>
</dbReference>
<dbReference type="AlphaFoldDB" id="A0ABD2N492"/>
<comment type="similarity">
    <text evidence="1">Belongs to the peptidase C1 family.</text>
</comment>
<proteinExistence type="inferred from homology"/>
<reference evidence="3 4" key="1">
    <citation type="journal article" date="2021" name="BMC Biol.">
        <title>Horizontally acquired antibacterial genes associated with adaptive radiation of ladybird beetles.</title>
        <authorList>
            <person name="Li H.S."/>
            <person name="Tang X.F."/>
            <person name="Huang Y.H."/>
            <person name="Xu Z.Y."/>
            <person name="Chen M.L."/>
            <person name="Du X.Y."/>
            <person name="Qiu B.Y."/>
            <person name="Chen P.T."/>
            <person name="Zhang W."/>
            <person name="Slipinski A."/>
            <person name="Escalona H.E."/>
            <person name="Waterhouse R.M."/>
            <person name="Zwick A."/>
            <person name="Pang H."/>
        </authorList>
    </citation>
    <scope>NUCLEOTIDE SEQUENCE [LARGE SCALE GENOMIC DNA]</scope>
    <source>
        <strain evidence="3">SYSU2018</strain>
    </source>
</reference>
<dbReference type="EMBL" id="JABFTP020000062">
    <property type="protein sequence ID" value="KAL3273546.1"/>
    <property type="molecule type" value="Genomic_DNA"/>
</dbReference>
<gene>
    <name evidence="3" type="ORF">HHI36_014984</name>
</gene>
<name>A0ABD2N492_9CUCU</name>
<evidence type="ECO:0000313" key="3">
    <source>
        <dbReference type="EMBL" id="KAL3273546.1"/>
    </source>
</evidence>
<dbReference type="InterPro" id="IPR000668">
    <property type="entry name" value="Peptidase_C1A_C"/>
</dbReference>
<dbReference type="Gene3D" id="3.90.70.10">
    <property type="entry name" value="Cysteine proteinases"/>
    <property type="match status" value="1"/>
</dbReference>
<keyword evidence="4" id="KW-1185">Reference proteome</keyword>
<accession>A0ABD2N492</accession>
<evidence type="ECO:0000313" key="4">
    <source>
        <dbReference type="Proteomes" id="UP001516400"/>
    </source>
</evidence>
<dbReference type="SMART" id="SM00645">
    <property type="entry name" value="Pept_C1"/>
    <property type="match status" value="1"/>
</dbReference>
<sequence length="119" mass="13318">MDFSWLQGNSNCGGGLMTSAFKYAKENDIESEKHYVYQEREGFCKYDPSKTKISGFINIPKGDEEAHQNAIASVGPISVAIDCTNTLLRYDSGILNDRTCDSYSLNHGVWLYDMETKTA</sequence>
<comment type="caution">
    <text evidence="3">The sequence shown here is derived from an EMBL/GenBank/DDBJ whole genome shotgun (WGS) entry which is preliminary data.</text>
</comment>
<feature type="domain" description="Peptidase C1A papain C-terminal" evidence="2">
    <location>
        <begin position="2"/>
        <end position="118"/>
    </location>
</feature>
<evidence type="ECO:0000259" key="2">
    <source>
        <dbReference type="SMART" id="SM00645"/>
    </source>
</evidence>
<dbReference type="SUPFAM" id="SSF54001">
    <property type="entry name" value="Cysteine proteinases"/>
    <property type="match status" value="1"/>
</dbReference>